<dbReference type="InterPro" id="IPR029026">
    <property type="entry name" value="tRNA_m1G_MTases_N"/>
</dbReference>
<gene>
    <name evidence="15" type="ORF">LG34_10060</name>
</gene>
<evidence type="ECO:0000256" key="9">
    <source>
        <dbReference type="ARBA" id="ARBA00022691"/>
    </source>
</evidence>
<dbReference type="Proteomes" id="UP000245288">
    <property type="component" value="Unassembled WGS sequence"/>
</dbReference>
<sequence length="249" mass="28141">MYQFFVDDCQIGKEYVTITGSDVNHIKNVLRMRPGEKIRVSSSSRDMFCEIAELTDDFVQADILDEEASDTELPSQIYLFQGLPKGDRMEYIIQKSVELGVHEIIPVAMKYCVVKLDAKKAGNKVKRWQAISESAAKQSKRSKIPEVHTVMSFKEAVVYAKQQDMILVPYENERGMEATREALKKVKPGQSISVFIGPEGGFSEEEIELLRQDAEVLSLGKRILRTDTAAICTMSMLMLELEEKTEGEC</sequence>
<feature type="domain" description="Ribosomal RNA small subunit methyltransferase E methyltransferase" evidence="13">
    <location>
        <begin position="72"/>
        <end position="237"/>
    </location>
</feature>
<dbReference type="InterPro" id="IPR029028">
    <property type="entry name" value="Alpha/beta_knot_MTases"/>
</dbReference>
<evidence type="ECO:0000256" key="12">
    <source>
        <dbReference type="PIRNR" id="PIRNR015601"/>
    </source>
</evidence>
<dbReference type="PANTHER" id="PTHR30027">
    <property type="entry name" value="RIBOSOMAL RNA SMALL SUBUNIT METHYLTRANSFERASE E"/>
    <property type="match status" value="1"/>
</dbReference>
<feature type="domain" description="Ribosomal RNA small subunit methyltransferase E PUA-like" evidence="14">
    <location>
        <begin position="18"/>
        <end position="64"/>
    </location>
</feature>
<comment type="similarity">
    <text evidence="2 12">Belongs to the RNA methyltransferase RsmE family.</text>
</comment>
<dbReference type="CDD" id="cd18084">
    <property type="entry name" value="RsmE-like"/>
    <property type="match status" value="1"/>
</dbReference>
<dbReference type="EC" id="2.1.1.193" evidence="3 12"/>
<evidence type="ECO:0000256" key="1">
    <source>
        <dbReference type="ARBA" id="ARBA00004496"/>
    </source>
</evidence>
<dbReference type="OrthoDB" id="9815641at2"/>
<organism evidence="15 16">
    <name type="scientific">Eubacterium ramulus</name>
    <dbReference type="NCBI Taxonomy" id="39490"/>
    <lineage>
        <taxon>Bacteria</taxon>
        <taxon>Bacillati</taxon>
        <taxon>Bacillota</taxon>
        <taxon>Clostridia</taxon>
        <taxon>Eubacteriales</taxon>
        <taxon>Eubacteriaceae</taxon>
        <taxon>Eubacterium</taxon>
    </lineage>
</organism>
<dbReference type="EMBL" id="JRFU01000108">
    <property type="protein sequence ID" value="PWE86414.1"/>
    <property type="molecule type" value="Genomic_DNA"/>
</dbReference>
<evidence type="ECO:0000256" key="8">
    <source>
        <dbReference type="ARBA" id="ARBA00022679"/>
    </source>
</evidence>
<comment type="subcellular location">
    <subcellularLocation>
        <location evidence="1 12">Cytoplasm</location>
    </subcellularLocation>
</comment>
<keyword evidence="8 12" id="KW-0808">Transferase</keyword>
<dbReference type="InterPro" id="IPR006700">
    <property type="entry name" value="RsmE"/>
</dbReference>
<dbReference type="SUPFAM" id="SSF75217">
    <property type="entry name" value="alpha/beta knot"/>
    <property type="match status" value="1"/>
</dbReference>
<name>A0A2V1JRM7_EUBRA</name>
<evidence type="ECO:0000256" key="2">
    <source>
        <dbReference type="ARBA" id="ARBA00005528"/>
    </source>
</evidence>
<evidence type="ECO:0000256" key="11">
    <source>
        <dbReference type="ARBA" id="ARBA00047944"/>
    </source>
</evidence>
<keyword evidence="7 12" id="KW-0489">Methyltransferase</keyword>
<comment type="function">
    <text evidence="10 12">Specifically methylates the N3 position of the uracil ring of uridine 1498 (m3U1498) in 16S rRNA. Acts on the fully assembled 30S ribosomal subunit.</text>
</comment>
<dbReference type="AlphaFoldDB" id="A0A2V1JRM7"/>
<evidence type="ECO:0000256" key="3">
    <source>
        <dbReference type="ARBA" id="ARBA00012328"/>
    </source>
</evidence>
<dbReference type="Pfam" id="PF20260">
    <property type="entry name" value="PUA_4"/>
    <property type="match status" value="1"/>
</dbReference>
<dbReference type="InterPro" id="IPR046887">
    <property type="entry name" value="RsmE_PUA-like"/>
</dbReference>
<comment type="catalytic activity">
    <reaction evidence="11 12">
        <text>uridine(1498) in 16S rRNA + S-adenosyl-L-methionine = N(3)-methyluridine(1498) in 16S rRNA + S-adenosyl-L-homocysteine + H(+)</text>
        <dbReference type="Rhea" id="RHEA:42920"/>
        <dbReference type="Rhea" id="RHEA-COMP:10283"/>
        <dbReference type="Rhea" id="RHEA-COMP:10284"/>
        <dbReference type="ChEBI" id="CHEBI:15378"/>
        <dbReference type="ChEBI" id="CHEBI:57856"/>
        <dbReference type="ChEBI" id="CHEBI:59789"/>
        <dbReference type="ChEBI" id="CHEBI:65315"/>
        <dbReference type="ChEBI" id="CHEBI:74502"/>
        <dbReference type="EC" id="2.1.1.193"/>
    </reaction>
</comment>
<evidence type="ECO:0000256" key="6">
    <source>
        <dbReference type="ARBA" id="ARBA00022552"/>
    </source>
</evidence>
<dbReference type="Gene3D" id="3.40.1280.10">
    <property type="match status" value="1"/>
</dbReference>
<keyword evidence="6 12" id="KW-0698">rRNA processing</keyword>
<dbReference type="GO" id="GO:0070042">
    <property type="term" value="F:rRNA (uridine-N3-)-methyltransferase activity"/>
    <property type="evidence" value="ECO:0007669"/>
    <property type="project" value="TreeGrafter"/>
</dbReference>
<evidence type="ECO:0000256" key="7">
    <source>
        <dbReference type="ARBA" id="ARBA00022603"/>
    </source>
</evidence>
<dbReference type="Pfam" id="PF04452">
    <property type="entry name" value="Methyltrans_RNA"/>
    <property type="match status" value="1"/>
</dbReference>
<proteinExistence type="inferred from homology"/>
<evidence type="ECO:0000313" key="15">
    <source>
        <dbReference type="EMBL" id="PWE86414.1"/>
    </source>
</evidence>
<dbReference type="SUPFAM" id="SSF88697">
    <property type="entry name" value="PUA domain-like"/>
    <property type="match status" value="1"/>
</dbReference>
<dbReference type="NCBIfam" id="TIGR00046">
    <property type="entry name" value="RsmE family RNA methyltransferase"/>
    <property type="match status" value="1"/>
</dbReference>
<dbReference type="PANTHER" id="PTHR30027:SF3">
    <property type="entry name" value="16S RRNA (URACIL(1498)-N(3))-METHYLTRANSFERASE"/>
    <property type="match status" value="1"/>
</dbReference>
<dbReference type="InterPro" id="IPR046886">
    <property type="entry name" value="RsmE_MTase_dom"/>
</dbReference>
<evidence type="ECO:0000256" key="10">
    <source>
        <dbReference type="ARBA" id="ARBA00025699"/>
    </source>
</evidence>
<evidence type="ECO:0000313" key="16">
    <source>
        <dbReference type="Proteomes" id="UP000245288"/>
    </source>
</evidence>
<keyword evidence="9 12" id="KW-0949">S-adenosyl-L-methionine</keyword>
<dbReference type="Gene3D" id="2.40.240.20">
    <property type="entry name" value="Hypothetical PUA domain-like, domain 1"/>
    <property type="match status" value="1"/>
</dbReference>
<keyword evidence="16" id="KW-1185">Reference proteome</keyword>
<accession>A0A2V1JRM7</accession>
<evidence type="ECO:0000259" key="14">
    <source>
        <dbReference type="Pfam" id="PF20260"/>
    </source>
</evidence>
<protein>
    <recommendedName>
        <fullName evidence="4 12">Ribosomal RNA small subunit methyltransferase E</fullName>
        <ecNumber evidence="3 12">2.1.1.193</ecNumber>
    </recommendedName>
</protein>
<dbReference type="PIRSF" id="PIRSF015601">
    <property type="entry name" value="MTase_slr0722"/>
    <property type="match status" value="1"/>
</dbReference>
<dbReference type="GO" id="GO:0005737">
    <property type="term" value="C:cytoplasm"/>
    <property type="evidence" value="ECO:0007669"/>
    <property type="project" value="UniProtKB-SubCell"/>
</dbReference>
<dbReference type="InterPro" id="IPR015947">
    <property type="entry name" value="PUA-like_sf"/>
</dbReference>
<evidence type="ECO:0000256" key="4">
    <source>
        <dbReference type="ARBA" id="ARBA00013673"/>
    </source>
</evidence>
<reference evidence="15 16" key="1">
    <citation type="submission" date="2014-09" db="EMBL/GenBank/DDBJ databases">
        <title>Butyrate-producing bacteria isolated from human gut.</title>
        <authorList>
            <person name="Zhang Q."/>
            <person name="Zhao L."/>
        </authorList>
    </citation>
    <scope>NUCLEOTIDE SEQUENCE [LARGE SCALE GENOMIC DNA]</scope>
    <source>
        <strain evidence="15 16">21</strain>
    </source>
</reference>
<comment type="caution">
    <text evidence="15">The sequence shown here is derived from an EMBL/GenBank/DDBJ whole genome shotgun (WGS) entry which is preliminary data.</text>
</comment>
<evidence type="ECO:0000256" key="5">
    <source>
        <dbReference type="ARBA" id="ARBA00022490"/>
    </source>
</evidence>
<evidence type="ECO:0000259" key="13">
    <source>
        <dbReference type="Pfam" id="PF04452"/>
    </source>
</evidence>
<dbReference type="RefSeq" id="WP_109215889.1">
    <property type="nucleotide sequence ID" value="NZ_CAJLEE010000002.1"/>
</dbReference>
<dbReference type="GO" id="GO:0070475">
    <property type="term" value="P:rRNA base methylation"/>
    <property type="evidence" value="ECO:0007669"/>
    <property type="project" value="TreeGrafter"/>
</dbReference>
<keyword evidence="5 12" id="KW-0963">Cytoplasm</keyword>